<evidence type="ECO:0000256" key="2">
    <source>
        <dbReference type="ARBA" id="ARBA00022679"/>
    </source>
</evidence>
<sequence>MARRIAPYGLGVHAVGNTVYLYYNSLTKKTHSFLVESSGNGFDFVPFRGTPVLAEPNQTTVDSRKCSDFRFSVMRGKYLATYLHKSHPFVAVSDDLVRWKVLGEIVLADEAGVTAEMADPCMIVPDIRYKGKAVMYYGHGSIRVAYSSDLVHWTPGETVLAPRPESYDAGDLSVGTIFPTDRGLAVVYYVRGDYNGTDSWALGTAVFDKNNPAKLVWRSTIAILENIEGLATKQVSPVGLVHRDNTLISYWDVQDDGIVAIAHPVTGSREDIAKGKKLKLVLEKITSNPILKPIASHLWESKAVFNPAAIYENGRIHLIYRAVGDNDVSVLGYASSVDGVNFDVRHPEPIYVPTKDFELSTIDNGGAFSSPYFSGGAYGGVEDPRVTRINDTYYMMYVAYNGRTHPRVAMTSIPVSDFHNGRWDRWKEPVLVSPPGVVDKNACVLPEKVNGKYVVFHRIFPNILVDYVDDLEAFDGKSRFLKGDYFIPPRYTNWDSRKLGIGAPPIKTDKGWLLIYQAVD</sequence>
<name>A0A1F5YQX4_9BACT</name>
<dbReference type="PANTHER" id="PTHR34106:SF5">
    <property type="entry name" value="GLYCOSIDASE"/>
    <property type="match status" value="1"/>
</dbReference>
<dbReference type="CDD" id="cd18614">
    <property type="entry name" value="GH130"/>
    <property type="match status" value="1"/>
</dbReference>
<dbReference type="InterPro" id="IPR007184">
    <property type="entry name" value="Mannoside_phosphorylase"/>
</dbReference>
<organism evidence="4 5">
    <name type="scientific">Candidatus Gottesmanbacteria bacterium RBG_16_52_11</name>
    <dbReference type="NCBI Taxonomy" id="1798374"/>
    <lineage>
        <taxon>Bacteria</taxon>
        <taxon>Candidatus Gottesmaniibacteriota</taxon>
    </lineage>
</organism>
<dbReference type="AlphaFoldDB" id="A0A1F5YQX4"/>
<comment type="caution">
    <text evidence="4">The sequence shown here is derived from an EMBL/GenBank/DDBJ whole genome shotgun (WGS) entry which is preliminary data.</text>
</comment>
<accession>A0A1F5YQX4</accession>
<dbReference type="EMBL" id="MFJD01000007">
    <property type="protein sequence ID" value="OGG02598.1"/>
    <property type="molecule type" value="Genomic_DNA"/>
</dbReference>
<proteinExistence type="inferred from homology"/>
<dbReference type="PANTHER" id="PTHR34106">
    <property type="entry name" value="GLYCOSIDASE"/>
    <property type="match status" value="1"/>
</dbReference>
<evidence type="ECO:0000313" key="5">
    <source>
        <dbReference type="Proteomes" id="UP000178448"/>
    </source>
</evidence>
<feature type="non-terminal residue" evidence="4">
    <location>
        <position position="520"/>
    </location>
</feature>
<reference evidence="4 5" key="1">
    <citation type="journal article" date="2016" name="Nat. Commun.">
        <title>Thousands of microbial genomes shed light on interconnected biogeochemical processes in an aquifer system.</title>
        <authorList>
            <person name="Anantharaman K."/>
            <person name="Brown C.T."/>
            <person name="Hug L.A."/>
            <person name="Sharon I."/>
            <person name="Castelle C.J."/>
            <person name="Probst A.J."/>
            <person name="Thomas B.C."/>
            <person name="Singh A."/>
            <person name="Wilkins M.J."/>
            <person name="Karaoz U."/>
            <person name="Brodie E.L."/>
            <person name="Williams K.H."/>
            <person name="Hubbard S.S."/>
            <person name="Banfield J.F."/>
        </authorList>
    </citation>
    <scope>NUCLEOTIDE SEQUENCE [LARGE SCALE GENOMIC DNA]</scope>
</reference>
<evidence type="ECO:0000256" key="3">
    <source>
        <dbReference type="ARBA" id="ARBA00024356"/>
    </source>
</evidence>
<dbReference type="Pfam" id="PF04041">
    <property type="entry name" value="Glyco_hydro_130"/>
    <property type="match status" value="2"/>
</dbReference>
<evidence type="ECO:0008006" key="6">
    <source>
        <dbReference type="Google" id="ProtNLM"/>
    </source>
</evidence>
<dbReference type="GO" id="GO:0016757">
    <property type="term" value="F:glycosyltransferase activity"/>
    <property type="evidence" value="ECO:0007669"/>
    <property type="project" value="UniProtKB-KW"/>
</dbReference>
<evidence type="ECO:0000313" key="4">
    <source>
        <dbReference type="EMBL" id="OGG02598.1"/>
    </source>
</evidence>
<dbReference type="SUPFAM" id="SSF75005">
    <property type="entry name" value="Arabinanase/levansucrase/invertase"/>
    <property type="match status" value="2"/>
</dbReference>
<dbReference type="Proteomes" id="UP000178448">
    <property type="component" value="Unassembled WGS sequence"/>
</dbReference>
<gene>
    <name evidence="4" type="ORF">A2Z33_02310</name>
</gene>
<keyword evidence="1" id="KW-0328">Glycosyltransferase</keyword>
<comment type="similarity">
    <text evidence="3">Belongs to the glycosyl hydrolase 130 family.</text>
</comment>
<evidence type="ECO:0000256" key="1">
    <source>
        <dbReference type="ARBA" id="ARBA00022676"/>
    </source>
</evidence>
<dbReference type="InterPro" id="IPR023296">
    <property type="entry name" value="Glyco_hydro_beta-prop_sf"/>
</dbReference>
<dbReference type="Gene3D" id="2.115.10.20">
    <property type="entry name" value="Glycosyl hydrolase domain, family 43"/>
    <property type="match status" value="2"/>
</dbReference>
<protein>
    <recommendedName>
        <fullName evidence="6">Glycosyl hydrolase family 32 N-terminal domain-containing protein</fullName>
    </recommendedName>
</protein>
<keyword evidence="2" id="KW-0808">Transferase</keyword>